<comment type="caution">
    <text evidence="2">The sequence shown here is derived from an EMBL/GenBank/DDBJ whole genome shotgun (WGS) entry which is preliminary data.</text>
</comment>
<dbReference type="SUPFAM" id="SSF52096">
    <property type="entry name" value="ClpP/crotonase"/>
    <property type="match status" value="1"/>
</dbReference>
<dbReference type="AlphaFoldDB" id="A0A0R1MXY2"/>
<dbReference type="RefSeq" id="WP_057820827.1">
    <property type="nucleotide sequence ID" value="NZ_AZEC01000008.1"/>
</dbReference>
<gene>
    <name evidence="2" type="ORF">FD09_GL003008</name>
</gene>
<dbReference type="EMBL" id="AZEC01000008">
    <property type="protein sequence ID" value="KRL12425.1"/>
    <property type="molecule type" value="Genomic_DNA"/>
</dbReference>
<proteinExistence type="predicted"/>
<evidence type="ECO:0000313" key="2">
    <source>
        <dbReference type="EMBL" id="KRL12425.1"/>
    </source>
</evidence>
<dbReference type="GO" id="GO:0008236">
    <property type="term" value="F:serine-type peptidase activity"/>
    <property type="evidence" value="ECO:0007669"/>
    <property type="project" value="InterPro"/>
</dbReference>
<dbReference type="GO" id="GO:0006508">
    <property type="term" value="P:proteolysis"/>
    <property type="evidence" value="ECO:0007669"/>
    <property type="project" value="InterPro"/>
</dbReference>
<dbReference type="PATRIC" id="fig|1423792.3.peg.3091"/>
<name>A0A0R1MXY2_9LACO</name>
<keyword evidence="3" id="KW-1185">Reference proteome</keyword>
<dbReference type="InterPro" id="IPR029045">
    <property type="entry name" value="ClpP/crotonase-like_dom_sf"/>
</dbReference>
<dbReference type="Pfam" id="PF03572">
    <property type="entry name" value="Peptidase_S41"/>
    <property type="match status" value="1"/>
</dbReference>
<evidence type="ECO:0000259" key="1">
    <source>
        <dbReference type="Pfam" id="PF03572"/>
    </source>
</evidence>
<dbReference type="Proteomes" id="UP000051330">
    <property type="component" value="Unassembled WGS sequence"/>
</dbReference>
<accession>A0A0R1MXY2</accession>
<dbReference type="STRING" id="1423792.FD09_GL003008"/>
<evidence type="ECO:0000313" key="3">
    <source>
        <dbReference type="Proteomes" id="UP000051330"/>
    </source>
</evidence>
<reference evidence="2 3" key="1">
    <citation type="journal article" date="2015" name="Genome Announc.">
        <title>Expanding the biotechnology potential of lactobacilli through comparative genomics of 213 strains and associated genera.</title>
        <authorList>
            <person name="Sun Z."/>
            <person name="Harris H.M."/>
            <person name="McCann A."/>
            <person name="Guo C."/>
            <person name="Argimon S."/>
            <person name="Zhang W."/>
            <person name="Yang X."/>
            <person name="Jeffery I.B."/>
            <person name="Cooney J.C."/>
            <person name="Kagawa T.F."/>
            <person name="Liu W."/>
            <person name="Song Y."/>
            <person name="Salvetti E."/>
            <person name="Wrobel A."/>
            <person name="Rasinkangas P."/>
            <person name="Parkhill J."/>
            <person name="Rea M.C."/>
            <person name="O'Sullivan O."/>
            <person name="Ritari J."/>
            <person name="Douillard F.P."/>
            <person name="Paul Ross R."/>
            <person name="Yang R."/>
            <person name="Briner A.E."/>
            <person name="Felis G.E."/>
            <person name="de Vos W.M."/>
            <person name="Barrangou R."/>
            <person name="Klaenhammer T.R."/>
            <person name="Caufield P.W."/>
            <person name="Cui Y."/>
            <person name="Zhang H."/>
            <person name="O'Toole P.W."/>
        </authorList>
    </citation>
    <scope>NUCLEOTIDE SEQUENCE [LARGE SCALE GENOMIC DNA]</scope>
    <source>
        <strain evidence="2 3">DSM 12744</strain>
    </source>
</reference>
<dbReference type="Gene3D" id="3.90.226.10">
    <property type="entry name" value="2-enoyl-CoA Hydratase, Chain A, domain 1"/>
    <property type="match status" value="1"/>
</dbReference>
<dbReference type="InterPro" id="IPR005151">
    <property type="entry name" value="Tail-specific_protease"/>
</dbReference>
<feature type="domain" description="Tail specific protease" evidence="1">
    <location>
        <begin position="112"/>
        <end position="263"/>
    </location>
</feature>
<organism evidence="2 3">
    <name type="scientific">Schleiferilactobacillus perolens DSM 12744</name>
    <dbReference type="NCBI Taxonomy" id="1423792"/>
    <lineage>
        <taxon>Bacteria</taxon>
        <taxon>Bacillati</taxon>
        <taxon>Bacillota</taxon>
        <taxon>Bacilli</taxon>
        <taxon>Lactobacillales</taxon>
        <taxon>Lactobacillaceae</taxon>
        <taxon>Schleiferilactobacillus</taxon>
    </lineage>
</organism>
<protein>
    <submittedName>
        <fullName evidence="2">Nisin resistance protein</fullName>
    </submittedName>
</protein>
<dbReference type="OrthoDB" id="7314861at2"/>
<sequence length="347" mass="38013">MKRLVQYAKVAISACFVFLLFSYVSVQNGNITTIQESAVEVVAYMNMNGIINHPAEWRKAVDAVNQGRSIKSIPQLNSLLKIANKHSSAIPSVNQQYAVEKMPTKRSVDGLTIINIPSFHGLDKPQKRKYISTLASDVENTRGPIVLNLAGNTGGDTESMIDGLAALIPNGLLWTEVAKKGKQYRVSLTKDGLGRLMGGSVKNTFKMGQTEKKKLTTKVAVIMDNWSASAAEFTIMALKKNPHVKLFGVPSAGFTSANTSKMFYSPLSENSWAIDTWVAVCTVGTVKCDQVANAMGTHVFSNTPIVPDVWTARAPVVHTDNPQKQWPIDETVLTQVRNWFAEKSALR</sequence>